<evidence type="ECO:0000313" key="3">
    <source>
        <dbReference type="Proteomes" id="UP001175000"/>
    </source>
</evidence>
<feature type="non-terminal residue" evidence="2">
    <location>
        <position position="370"/>
    </location>
</feature>
<evidence type="ECO:0008006" key="4">
    <source>
        <dbReference type="Google" id="ProtNLM"/>
    </source>
</evidence>
<organism evidence="2 3">
    <name type="scientific">Immersiella caudata</name>
    <dbReference type="NCBI Taxonomy" id="314043"/>
    <lineage>
        <taxon>Eukaryota</taxon>
        <taxon>Fungi</taxon>
        <taxon>Dikarya</taxon>
        <taxon>Ascomycota</taxon>
        <taxon>Pezizomycotina</taxon>
        <taxon>Sordariomycetes</taxon>
        <taxon>Sordariomycetidae</taxon>
        <taxon>Sordariales</taxon>
        <taxon>Lasiosphaeriaceae</taxon>
        <taxon>Immersiella</taxon>
    </lineage>
</organism>
<dbReference type="PANTHER" id="PTHR36182">
    <property type="entry name" value="PROTEIN, PUTATIVE (AFU_ORTHOLOGUE AFUA_6G10930)-RELATED"/>
    <property type="match status" value="1"/>
</dbReference>
<feature type="compositionally biased region" description="Basic and acidic residues" evidence="1">
    <location>
        <begin position="117"/>
        <end position="134"/>
    </location>
</feature>
<evidence type="ECO:0000313" key="2">
    <source>
        <dbReference type="EMBL" id="KAK0616916.1"/>
    </source>
</evidence>
<feature type="region of interest" description="Disordered" evidence="1">
    <location>
        <begin position="111"/>
        <end position="134"/>
    </location>
</feature>
<feature type="compositionally biased region" description="Low complexity" evidence="1">
    <location>
        <begin position="279"/>
        <end position="290"/>
    </location>
</feature>
<dbReference type="PANTHER" id="PTHR36182:SF2">
    <property type="entry name" value="LYTIC POLYSACCHARIDE MONOOXYGENASE"/>
    <property type="match status" value="1"/>
</dbReference>
<dbReference type="EMBL" id="JAULSU010000005">
    <property type="protein sequence ID" value="KAK0616916.1"/>
    <property type="molecule type" value="Genomic_DNA"/>
</dbReference>
<comment type="caution">
    <text evidence="2">The sequence shown here is derived from an EMBL/GenBank/DDBJ whole genome shotgun (WGS) entry which is preliminary data.</text>
</comment>
<keyword evidence="3" id="KW-1185">Reference proteome</keyword>
<feature type="region of interest" description="Disordered" evidence="1">
    <location>
        <begin position="250"/>
        <end position="326"/>
    </location>
</feature>
<accession>A0AA39WK61</accession>
<reference evidence="2" key="1">
    <citation type="submission" date="2023-06" db="EMBL/GenBank/DDBJ databases">
        <title>Genome-scale phylogeny and comparative genomics of the fungal order Sordariales.</title>
        <authorList>
            <consortium name="Lawrence Berkeley National Laboratory"/>
            <person name="Hensen N."/>
            <person name="Bonometti L."/>
            <person name="Westerberg I."/>
            <person name="Brannstrom I.O."/>
            <person name="Guillou S."/>
            <person name="Cros-Aarteil S."/>
            <person name="Calhoun S."/>
            <person name="Haridas S."/>
            <person name="Kuo A."/>
            <person name="Mondo S."/>
            <person name="Pangilinan J."/>
            <person name="Riley R."/>
            <person name="Labutti K."/>
            <person name="Andreopoulos B."/>
            <person name="Lipzen A."/>
            <person name="Chen C."/>
            <person name="Yanf M."/>
            <person name="Daum C."/>
            <person name="Ng V."/>
            <person name="Clum A."/>
            <person name="Steindorff A."/>
            <person name="Ohm R."/>
            <person name="Martin F."/>
            <person name="Silar P."/>
            <person name="Natvig D."/>
            <person name="Lalanne C."/>
            <person name="Gautier V."/>
            <person name="Ament-Velasquez S.L."/>
            <person name="Kruys A."/>
            <person name="Hutchinson M.I."/>
            <person name="Powell A.J."/>
            <person name="Barry K."/>
            <person name="Miller A.N."/>
            <person name="Grigoriev I.V."/>
            <person name="Debuchy R."/>
            <person name="Gladieux P."/>
            <person name="Thoren M.H."/>
            <person name="Johannesson H."/>
        </authorList>
    </citation>
    <scope>NUCLEOTIDE SEQUENCE</scope>
    <source>
        <strain evidence="2">CBS 606.72</strain>
    </source>
</reference>
<dbReference type="AlphaFoldDB" id="A0AA39WK61"/>
<dbReference type="Gene3D" id="2.70.50.70">
    <property type="match status" value="1"/>
</dbReference>
<proteinExistence type="predicted"/>
<name>A0AA39WK61_9PEZI</name>
<protein>
    <recommendedName>
        <fullName evidence="4">Lytic polysaccharide monooxygenase</fullName>
    </recommendedName>
</protein>
<feature type="non-terminal residue" evidence="2">
    <location>
        <position position="1"/>
    </location>
</feature>
<sequence length="370" mass="38579">AILALLGLANGHMIMNTPTPYNYHGDEPRVMVHPLEDKELERPFPCQGLTRIEKTTEMTAGQPQLVNFTGGAQHGGGSCQFSLTYEFPPPVDISKWKTIYTIIGGCPTGHDGNLPEAGKDQDGRAESLHCPDPDSPRTDCIRSFNIPIPKGVPNGNATFAWTWFNKIGNREFYANCAPVSITGGSSDTTFFDSLPNMFVASIPGKPTCFDGTSGILNIPNPGRFGRVLEPPTIDTAGTCSNLTSPPVFEADGASAVPPLGNMPGPATTAQVPPPPPAAPSKLPSSTRSTAPPQPPAPAAPSTLLTFTRSSGSSASSKTASPAGRVPCTANPNGGFLVCIGETHFEICDNGLAIPQAVAAGTKCMGGVIVR</sequence>
<evidence type="ECO:0000256" key="1">
    <source>
        <dbReference type="SAM" id="MobiDB-lite"/>
    </source>
</evidence>
<dbReference type="Proteomes" id="UP001175000">
    <property type="component" value="Unassembled WGS sequence"/>
</dbReference>
<feature type="compositionally biased region" description="Low complexity" evidence="1">
    <location>
        <begin position="299"/>
        <end position="322"/>
    </location>
</feature>
<gene>
    <name evidence="2" type="ORF">B0T14DRAFT_389117</name>
</gene>